<evidence type="ECO:0000256" key="1">
    <source>
        <dbReference type="SAM" id="SignalP"/>
    </source>
</evidence>
<dbReference type="PROSITE" id="PS51257">
    <property type="entry name" value="PROKAR_LIPOPROTEIN"/>
    <property type="match status" value="1"/>
</dbReference>
<evidence type="ECO:0000313" key="3">
    <source>
        <dbReference type="Proteomes" id="UP001304650"/>
    </source>
</evidence>
<evidence type="ECO:0000313" key="2">
    <source>
        <dbReference type="EMBL" id="WNR42906.1"/>
    </source>
</evidence>
<dbReference type="SUPFAM" id="SSF53850">
    <property type="entry name" value="Periplasmic binding protein-like II"/>
    <property type="match status" value="1"/>
</dbReference>
<accession>A0AA96RJ90</accession>
<organism evidence="2 3">
    <name type="scientific">Paenibacillus roseopurpureus</name>
    <dbReference type="NCBI Taxonomy" id="2918901"/>
    <lineage>
        <taxon>Bacteria</taxon>
        <taxon>Bacillati</taxon>
        <taxon>Bacillota</taxon>
        <taxon>Bacilli</taxon>
        <taxon>Bacillales</taxon>
        <taxon>Paenibacillaceae</taxon>
        <taxon>Paenibacillus</taxon>
    </lineage>
</organism>
<dbReference type="Proteomes" id="UP001304650">
    <property type="component" value="Chromosome"/>
</dbReference>
<evidence type="ECO:0008006" key="4">
    <source>
        <dbReference type="Google" id="ProtNLM"/>
    </source>
</evidence>
<keyword evidence="3" id="KW-1185">Reference proteome</keyword>
<dbReference type="Gene3D" id="3.40.190.10">
    <property type="entry name" value="Periplasmic binding protein-like II"/>
    <property type="match status" value="2"/>
</dbReference>
<reference evidence="2" key="1">
    <citation type="submission" date="2022-02" db="EMBL/GenBank/DDBJ databases">
        <title>Paenibacillus sp. MBLB1832 Whole Genome Shotgun Sequencing.</title>
        <authorList>
            <person name="Hwang C.Y."/>
            <person name="Cho E.-S."/>
            <person name="Seo M.-J."/>
        </authorList>
    </citation>
    <scope>NUCLEOTIDE SEQUENCE</scope>
    <source>
        <strain evidence="2">MBLB1832</strain>
    </source>
</reference>
<dbReference type="KEGG" id="proo:MJB10_17500"/>
<sequence length="542" mass="60934">MKTRFKKLLLVSTGLTLLASTLIGCSKGGEGASNTVAPSDNKPKVTWETAPKITVAMNMVASAQSAFGKTGDDQQDNPYTRYIFEKTGIRLVPIYYPGTGDEFKQKLAVELAGGKQIDMFQYFDVQQEWMDNGTIVPINDKLKQYKDKMPNMTANVPQAVWEGSSRNNGQNYGFPTRPALGNPNLSYFWVRKDWVDKLGLQMPKTTDDLTSLMKAFVKNDPDGNGKNDTFGMVPRKNFGQMNEWMTFLGANPWSDVVIDGKRMNPYATENGRYAFKTVQSWFKDGLIDQEGITDDKAQETKIVNNKVGIVETNGTIVLDYARKLLQNGFKDAKWAMVENPIVNSKDGKFYANAPGSKHQSITFVTSIAKDWDSITKLMDWFYSPEGTFFTEMGLPGKEHTVEGGKPVYNNAYVTDGKSYLGMYGFGRSYNHVNSEAFLAKYKDEPSLLELANKYASILAKDYDKYVVPTDRSSLLFPGLAVFKQYPDYRKGIDTYQAKFFLGNLDPLDDAAWKAFLDENNKYGMDKVYEAVQKEVEKSTAKK</sequence>
<dbReference type="EMBL" id="CP130319">
    <property type="protein sequence ID" value="WNR42906.1"/>
    <property type="molecule type" value="Genomic_DNA"/>
</dbReference>
<keyword evidence="1" id="KW-0732">Signal</keyword>
<protein>
    <recommendedName>
        <fullName evidence="4">ABC transporter substrate-binding protein</fullName>
    </recommendedName>
</protein>
<dbReference type="InterPro" id="IPR050490">
    <property type="entry name" value="Bact_solute-bd_prot1"/>
</dbReference>
<name>A0AA96RJ90_9BACL</name>
<dbReference type="RefSeq" id="WP_314796741.1">
    <property type="nucleotide sequence ID" value="NZ_CP130319.1"/>
</dbReference>
<dbReference type="PANTHER" id="PTHR43649">
    <property type="entry name" value="ARABINOSE-BINDING PROTEIN-RELATED"/>
    <property type="match status" value="1"/>
</dbReference>
<feature type="chain" id="PRO_5041735489" description="ABC transporter substrate-binding protein" evidence="1">
    <location>
        <begin position="25"/>
        <end position="542"/>
    </location>
</feature>
<gene>
    <name evidence="2" type="ORF">MJB10_17500</name>
</gene>
<feature type="signal peptide" evidence="1">
    <location>
        <begin position="1"/>
        <end position="24"/>
    </location>
</feature>
<proteinExistence type="predicted"/>
<dbReference type="AlphaFoldDB" id="A0AA96RJ90"/>